<dbReference type="PANTHER" id="PTHR32166:SF74">
    <property type="entry name" value="OS05G0256350 PROTEIN"/>
    <property type="match status" value="1"/>
</dbReference>
<dbReference type="ExpressionAtlas" id="A5B2A7">
    <property type="expression patterns" value="baseline and differential"/>
</dbReference>
<feature type="domain" description="HAT C-terminal dimerisation" evidence="3">
    <location>
        <begin position="659"/>
        <end position="725"/>
    </location>
</feature>
<dbReference type="InterPro" id="IPR012337">
    <property type="entry name" value="RNaseH-like_sf"/>
</dbReference>
<accession>A5B2A7</accession>
<sequence length="804" mass="93422">MSLPPLQHQYFYKQRFNQTHIPLHSATFIPTFGKAIIQQNLVKSARESIDNLFSRWIMRVKLKWTLVQVDSSASGRRDPGWKYVRLVNEKDLNTIICIFCDEVTKGGIYRHKQHLVGGYRNAKKCRKCLEHVRQEMEEYMSSKKNQKEQMNMRSEDVNEDLFGLKDEDFGKEINGRTNVTNISSGGSNRGGSGGRTFSSKKPRQKGPMDHFFTPNAEMVVQNRMSGKMNQTTINDAYKKEARERTCMLITRWMYEAAIPFNVVTNPSFQPIIEAIGQYGVGMKGPTFHEVRVTNLKKELALTKDLMKDHMMEWGKNGCSIMSDGWTDRKERTLVNFLVNCSKGTMFMQSIDASSMIKTGEKMFELLDKWVEQVGEENVIQVITDNHSSYVMVGRLLELKRPHLYWTPCAAHCLDLMLEDIGKLPNIKRTLERVISLNGYIYNRSGLFNMMRRFIGQRKLLRPAKTRFATAFITLLRLHEQKNNLRKMFTSSDWSNSKWAKERKGKTIANIVLMPSFWNTIVFCLKVLGPLVHVLRLVDGEKKNPMGYIYEAMNRAKDTIVRSFNGNKEKYKEIFNIIDKRWEIQLHRPLHAAGYFLNPEFFYDKPEIEHDAEIMSDLYKCILRLTRDPAKQEKVVAEVSLFTNAQGLFRNELAVRIRKTRAPAEWWVAYGASAPNLQKFAMKVLNLTCSASGCERNWSIFENIHSKRRNRLDHQRLNDLVYIKYNRALKRRYNERNTIDPISLKDLDDSNEWLIGRMEDEDSHGGAQDDFVFDDDNLTWGDVARATELRQPDLILELELEQAQA</sequence>
<feature type="region of interest" description="Disordered" evidence="1">
    <location>
        <begin position="175"/>
        <end position="211"/>
    </location>
</feature>
<dbReference type="GO" id="GO:0046983">
    <property type="term" value="F:protein dimerization activity"/>
    <property type="evidence" value="ECO:0007669"/>
    <property type="project" value="InterPro"/>
</dbReference>
<evidence type="ECO:0000313" key="4">
    <source>
        <dbReference type="EMBL" id="CAN76337.1"/>
    </source>
</evidence>
<organism evidence="4">
    <name type="scientific">Vitis vinifera</name>
    <name type="common">Grape</name>
    <dbReference type="NCBI Taxonomy" id="29760"/>
    <lineage>
        <taxon>Eukaryota</taxon>
        <taxon>Viridiplantae</taxon>
        <taxon>Streptophyta</taxon>
        <taxon>Embryophyta</taxon>
        <taxon>Tracheophyta</taxon>
        <taxon>Spermatophyta</taxon>
        <taxon>Magnoliopsida</taxon>
        <taxon>eudicotyledons</taxon>
        <taxon>Gunneridae</taxon>
        <taxon>Pentapetalae</taxon>
        <taxon>rosids</taxon>
        <taxon>Vitales</taxon>
        <taxon>Vitaceae</taxon>
        <taxon>Viteae</taxon>
        <taxon>Vitis</taxon>
    </lineage>
</organism>
<evidence type="ECO:0008006" key="5">
    <source>
        <dbReference type="Google" id="ProtNLM"/>
    </source>
</evidence>
<reference evidence="4" key="1">
    <citation type="journal article" date="2007" name="PLoS ONE">
        <title>The first genome sequence of an elite grapevine cultivar (Pinot noir Vitis vinifera L.): coping with a highly heterozygous genome.</title>
        <authorList>
            <person name="Velasco R."/>
            <person name="Zharkikh A."/>
            <person name="Troggio M."/>
            <person name="Cartwright D.A."/>
            <person name="Cestaro A."/>
            <person name="Pruss D."/>
            <person name="Pindo M."/>
            <person name="FitzGerald L.M."/>
            <person name="Vezzulli S."/>
            <person name="Reid J."/>
            <person name="Malacarne G."/>
            <person name="Iliev D."/>
            <person name="Coppola G."/>
            <person name="Wardell B."/>
            <person name="Micheletti D."/>
            <person name="Macalma T."/>
            <person name="Facci M."/>
            <person name="Mitchell J.T."/>
            <person name="Perazzolli M."/>
            <person name="Eldredge G."/>
            <person name="Gatto P."/>
            <person name="Oyzerski R."/>
            <person name="Moretto M."/>
            <person name="Gutin N."/>
            <person name="Stefanini M."/>
            <person name="Chen Y."/>
            <person name="Segala C."/>
            <person name="Davenport C."/>
            <person name="Dematte L."/>
            <person name="Mraz A."/>
            <person name="Battilana J."/>
            <person name="Stormo K."/>
            <person name="Costa F."/>
            <person name="Tao Q."/>
            <person name="Si-Ammour A."/>
            <person name="Harkins T."/>
            <person name="Lackey A."/>
            <person name="Perbost C."/>
            <person name="Taillon B."/>
            <person name="Stella A."/>
            <person name="Solovyev V."/>
            <person name="Fawcett J.A."/>
            <person name="Sterck L."/>
            <person name="Vandepoele K."/>
            <person name="Grando S.M."/>
            <person name="Toppo S."/>
            <person name="Moser C."/>
            <person name="Lanchbury J."/>
            <person name="Bogden R."/>
            <person name="Skolnick M."/>
            <person name="Sgaramella V."/>
            <person name="Bhatnagar S.K."/>
            <person name="Fontana P."/>
            <person name="Gutin A."/>
            <person name="Van de Peer Y."/>
            <person name="Salamini F."/>
            <person name="Viola R."/>
        </authorList>
    </citation>
    <scope>NUCLEOTIDE SEQUENCE</scope>
</reference>
<dbReference type="AlphaFoldDB" id="A5B2A7"/>
<feature type="domain" description="DUF659" evidence="2">
    <location>
        <begin position="285"/>
        <end position="433"/>
    </location>
</feature>
<evidence type="ECO:0000256" key="1">
    <source>
        <dbReference type="SAM" id="MobiDB-lite"/>
    </source>
</evidence>
<dbReference type="InterPro" id="IPR007021">
    <property type="entry name" value="DUF659"/>
</dbReference>
<proteinExistence type="predicted"/>
<dbReference type="Pfam" id="PF04937">
    <property type="entry name" value="DUF659"/>
    <property type="match status" value="1"/>
</dbReference>
<dbReference type="Pfam" id="PF05699">
    <property type="entry name" value="Dimer_Tnp_hAT"/>
    <property type="match status" value="1"/>
</dbReference>
<dbReference type="InterPro" id="IPR008906">
    <property type="entry name" value="HATC_C_dom"/>
</dbReference>
<protein>
    <recommendedName>
        <fullName evidence="5">BED-type domain-containing protein</fullName>
    </recommendedName>
</protein>
<name>A5B2A7_VITVI</name>
<dbReference type="EMBL" id="AM444151">
    <property type="protein sequence ID" value="CAN76337.1"/>
    <property type="molecule type" value="Genomic_DNA"/>
</dbReference>
<evidence type="ECO:0000259" key="2">
    <source>
        <dbReference type="Pfam" id="PF04937"/>
    </source>
</evidence>
<dbReference type="SUPFAM" id="SSF53098">
    <property type="entry name" value="Ribonuclease H-like"/>
    <property type="match status" value="1"/>
</dbReference>
<gene>
    <name evidence="4" type="ORF">VITISV_035722</name>
</gene>
<dbReference type="PANTHER" id="PTHR32166">
    <property type="entry name" value="OSJNBA0013A04.12 PROTEIN"/>
    <property type="match status" value="1"/>
</dbReference>
<evidence type="ECO:0000259" key="3">
    <source>
        <dbReference type="Pfam" id="PF05699"/>
    </source>
</evidence>